<dbReference type="RefSeq" id="WP_010890632.1">
    <property type="nucleotide sequence ID" value="NZ_AZSI01000140.1"/>
</dbReference>
<comment type="similarity">
    <text evidence="1">Belongs to the peptidase C40 family.</text>
</comment>
<feature type="transmembrane region" description="Helical" evidence="5">
    <location>
        <begin position="15"/>
        <end position="38"/>
    </location>
</feature>
<feature type="domain" description="NlpC/P60" evidence="6">
    <location>
        <begin position="264"/>
        <end position="340"/>
    </location>
</feature>
<evidence type="ECO:0000256" key="5">
    <source>
        <dbReference type="SAM" id="Phobius"/>
    </source>
</evidence>
<reference evidence="8 9" key="1">
    <citation type="submission" date="2014-06" db="EMBL/GenBank/DDBJ databases">
        <title>Draft genome sequence of the putrescine producing strain Lactococcus lactis subsp cremoris GE214.</title>
        <authorList>
            <person name="Ladero V."/>
            <person name="Linares D.M."/>
            <person name="del Rio B."/>
            <person name="Mayo B."/>
            <person name="Martin M.C."/>
            <person name="Fernandez M."/>
            <person name="Alvarez M.A."/>
        </authorList>
    </citation>
    <scope>NUCLEOTIDE SEQUENCE [LARGE SCALE GENOMIC DNA]</scope>
    <source>
        <strain evidence="8 9">GE214</strain>
    </source>
</reference>
<keyword evidence="5" id="KW-1133">Transmembrane helix</keyword>
<dbReference type="GO" id="GO:0006508">
    <property type="term" value="P:proteolysis"/>
    <property type="evidence" value="ECO:0007669"/>
    <property type="project" value="UniProtKB-KW"/>
</dbReference>
<evidence type="ECO:0000256" key="2">
    <source>
        <dbReference type="ARBA" id="ARBA00022670"/>
    </source>
</evidence>
<dbReference type="SUPFAM" id="SSF54001">
    <property type="entry name" value="Cysteine proteinases"/>
    <property type="match status" value="1"/>
</dbReference>
<evidence type="ECO:0008006" key="10">
    <source>
        <dbReference type="Google" id="ProtNLM"/>
    </source>
</evidence>
<name>A0A084A8N6_LACLC</name>
<dbReference type="Gene3D" id="3.90.1720.10">
    <property type="entry name" value="endopeptidase domain like (from Nostoc punctiforme)"/>
    <property type="match status" value="1"/>
</dbReference>
<sequence length="385" mass="41562">MQMFSLKYKSKKYKLIIYLFAGFILFLIMVIASLTGGLSQNDCDNNTISITANSASQKENAKVIYDFLVKNYGATPQGASGVLGNLQQESQLDPKSIERPADTLSGHGLAQWTAGRTTNLMDFAKSKNKEWDNLGLQLEFLDSELKGSEKQAIPALKALSVEQATIDWQKLFERAGKPVLSNRLNYANKWFAQFGTSDPISANAQDNASNGAIENVALNCGSLNDTGSSSDLVKSAKTMKGYFYYVQAHPSSDLGTDFKNPNKSGGTDCSGFIWLAMNKSGYKVPANMGWFTGSMASDARGSHQYLKEITPSQAKAGDIVIVNQGIGAGNNGHTAILLENWHGKETKIIQEGGDQTGHVNEGQFGTSFSILLDGGDVVLARPVAK</sequence>
<evidence type="ECO:0000256" key="1">
    <source>
        <dbReference type="ARBA" id="ARBA00007074"/>
    </source>
</evidence>
<dbReference type="Pfam" id="PF00877">
    <property type="entry name" value="NLPC_P60"/>
    <property type="match status" value="1"/>
</dbReference>
<evidence type="ECO:0000256" key="3">
    <source>
        <dbReference type="ARBA" id="ARBA00022801"/>
    </source>
</evidence>
<feature type="domain" description="Phage tail lysozyme" evidence="7">
    <location>
        <begin position="59"/>
        <end position="194"/>
    </location>
</feature>
<evidence type="ECO:0000259" key="6">
    <source>
        <dbReference type="Pfam" id="PF00877"/>
    </source>
</evidence>
<comment type="caution">
    <text evidence="8">The sequence shown here is derived from an EMBL/GenBank/DDBJ whole genome shotgun (WGS) entry which is preliminary data.</text>
</comment>
<dbReference type="GO" id="GO:0008234">
    <property type="term" value="F:cysteine-type peptidase activity"/>
    <property type="evidence" value="ECO:0007669"/>
    <property type="project" value="UniProtKB-KW"/>
</dbReference>
<keyword evidence="5" id="KW-0812">Transmembrane</keyword>
<proteinExistence type="inferred from homology"/>
<dbReference type="InterPro" id="IPR038765">
    <property type="entry name" value="Papain-like_cys_pep_sf"/>
</dbReference>
<evidence type="ECO:0000256" key="4">
    <source>
        <dbReference type="ARBA" id="ARBA00022807"/>
    </source>
</evidence>
<evidence type="ECO:0000313" key="9">
    <source>
        <dbReference type="Proteomes" id="UP000028401"/>
    </source>
</evidence>
<evidence type="ECO:0000313" key="8">
    <source>
        <dbReference type="EMBL" id="KEY61665.1"/>
    </source>
</evidence>
<dbReference type="Gene3D" id="1.10.530.10">
    <property type="match status" value="1"/>
</dbReference>
<keyword evidence="4" id="KW-0788">Thiol protease</keyword>
<dbReference type="InterPro" id="IPR000064">
    <property type="entry name" value="NLP_P60_dom"/>
</dbReference>
<accession>A0A084A8N6</accession>
<dbReference type="PATRIC" id="fig|1415168.3.peg.2261"/>
<evidence type="ECO:0000259" key="7">
    <source>
        <dbReference type="Pfam" id="PF18013"/>
    </source>
</evidence>
<dbReference type="InterPro" id="IPR041219">
    <property type="entry name" value="Phage_lysozyme2"/>
</dbReference>
<dbReference type="Proteomes" id="UP000028401">
    <property type="component" value="Unassembled WGS sequence"/>
</dbReference>
<dbReference type="AlphaFoldDB" id="A0A084A8N6"/>
<gene>
    <name evidence="8" type="ORF">U725_02198</name>
</gene>
<keyword evidence="2" id="KW-0645">Protease</keyword>
<keyword evidence="3" id="KW-0378">Hydrolase</keyword>
<keyword evidence="5" id="KW-0472">Membrane</keyword>
<dbReference type="Pfam" id="PF18013">
    <property type="entry name" value="Phage_lysozyme2"/>
    <property type="match status" value="1"/>
</dbReference>
<protein>
    <recommendedName>
        <fullName evidence="10">Peptidoglycan hydrolase</fullName>
    </recommendedName>
</protein>
<dbReference type="EMBL" id="AZSI01000140">
    <property type="protein sequence ID" value="KEY61665.1"/>
    <property type="molecule type" value="Genomic_DNA"/>
</dbReference>
<organism evidence="8 9">
    <name type="scientific">Lactococcus cremoris subsp. cremoris GE214</name>
    <dbReference type="NCBI Taxonomy" id="1415168"/>
    <lineage>
        <taxon>Bacteria</taxon>
        <taxon>Bacillati</taxon>
        <taxon>Bacillota</taxon>
        <taxon>Bacilli</taxon>
        <taxon>Lactobacillales</taxon>
        <taxon>Streptococcaceae</taxon>
        <taxon>Lactococcus</taxon>
        <taxon>Lactococcus cremoris subsp. cremoris</taxon>
    </lineage>
</organism>